<evidence type="ECO:0000313" key="4">
    <source>
        <dbReference type="Ensembl" id="ENSECAP00000066667.1"/>
    </source>
</evidence>
<reference evidence="4 5" key="1">
    <citation type="journal article" date="2009" name="Science">
        <title>Genome sequence, comparative analysis, and population genetics of the domestic horse.</title>
        <authorList>
            <consortium name="Broad Institute Genome Sequencing Platform"/>
            <consortium name="Broad Institute Whole Genome Assembly Team"/>
            <person name="Wade C.M."/>
            <person name="Giulotto E."/>
            <person name="Sigurdsson S."/>
            <person name="Zoli M."/>
            <person name="Gnerre S."/>
            <person name="Imsland F."/>
            <person name="Lear T.L."/>
            <person name="Adelson D.L."/>
            <person name="Bailey E."/>
            <person name="Bellone R.R."/>
            <person name="Bloecker H."/>
            <person name="Distl O."/>
            <person name="Edgar R.C."/>
            <person name="Garber M."/>
            <person name="Leeb T."/>
            <person name="Mauceli E."/>
            <person name="MacLeod J.N."/>
            <person name="Penedo M.C.T."/>
            <person name="Raison J.M."/>
            <person name="Sharpe T."/>
            <person name="Vogel J."/>
            <person name="Andersson L."/>
            <person name="Antczak D.F."/>
            <person name="Biagi T."/>
            <person name="Binns M.M."/>
            <person name="Chowdhary B.P."/>
            <person name="Coleman S.J."/>
            <person name="Della Valle G."/>
            <person name="Fryc S."/>
            <person name="Guerin G."/>
            <person name="Hasegawa T."/>
            <person name="Hill E.W."/>
            <person name="Jurka J."/>
            <person name="Kiialainen A."/>
            <person name="Lindgren G."/>
            <person name="Liu J."/>
            <person name="Magnani E."/>
            <person name="Mickelson J.R."/>
            <person name="Murray J."/>
            <person name="Nergadze S.G."/>
            <person name="Onofrio R."/>
            <person name="Pedroni S."/>
            <person name="Piras M.F."/>
            <person name="Raudsepp T."/>
            <person name="Rocchi M."/>
            <person name="Roeed K.H."/>
            <person name="Ryder O.A."/>
            <person name="Searle S."/>
            <person name="Skow L."/>
            <person name="Swinburne J.E."/>
            <person name="Syvaenen A.C."/>
            <person name="Tozaki T."/>
            <person name="Valberg S.J."/>
            <person name="Vaudin M."/>
            <person name="White J.R."/>
            <person name="Zody M.C."/>
            <person name="Lander E.S."/>
            <person name="Lindblad-Toh K."/>
        </authorList>
    </citation>
    <scope>NUCLEOTIDE SEQUENCE [LARGE SCALE GENOMIC DNA]</scope>
    <source>
        <strain evidence="4 5">Thoroughbred</strain>
    </source>
</reference>
<comment type="similarity">
    <text evidence="1">Belongs to the transposase 22 family.</text>
</comment>
<accession>A0A9L0RVF1</accession>
<dbReference type="Pfam" id="PF17489">
    <property type="entry name" value="Tnp_22_trimer"/>
    <property type="match status" value="1"/>
</dbReference>
<evidence type="ECO:0000313" key="5">
    <source>
        <dbReference type="Proteomes" id="UP000002281"/>
    </source>
</evidence>
<reference evidence="4" key="3">
    <citation type="submission" date="2025-09" db="UniProtKB">
        <authorList>
            <consortium name="Ensembl"/>
        </authorList>
    </citation>
    <scope>IDENTIFICATION</scope>
    <source>
        <strain evidence="4">Thoroughbred</strain>
    </source>
</reference>
<dbReference type="AlphaFoldDB" id="A0A9L0RVF1"/>
<dbReference type="FunFam" id="3.30.70.1820:FF:000002">
    <property type="entry name" value="LINE-1 retrotransposable element ORF1 protein"/>
    <property type="match status" value="1"/>
</dbReference>
<dbReference type="InterPro" id="IPR004244">
    <property type="entry name" value="Transposase_22"/>
</dbReference>
<dbReference type="Gene3D" id="1.20.5.390">
    <property type="entry name" value="L1 transposable element, trimerization domain"/>
    <property type="match status" value="1"/>
</dbReference>
<evidence type="ECO:0000259" key="2">
    <source>
        <dbReference type="Pfam" id="PF02994"/>
    </source>
</evidence>
<dbReference type="GeneTree" id="ENSGT01150000286982"/>
<feature type="domain" description="L1 transposable element trimerization" evidence="3">
    <location>
        <begin position="20"/>
        <end position="57"/>
    </location>
</feature>
<proteinExistence type="inferred from homology"/>
<dbReference type="Gene3D" id="3.30.70.1820">
    <property type="entry name" value="L1 transposable element, RRM domain"/>
    <property type="match status" value="1"/>
</dbReference>
<evidence type="ECO:0000259" key="3">
    <source>
        <dbReference type="Pfam" id="PF17489"/>
    </source>
</evidence>
<sequence>MTDTMEEIKQNTNSLNAQVDIIGERISIIEDRHVEILQTEKERQLRIKINEESLQEISNSIWKCNIRIISVQEREEKENGAESIFKEIIPENILNLGKESETCVEEDSRSPSYVDVKRPTARHIVVKLAKMNDKERILRTARQKKITYKGTPIRLSVDFLSEILQAGREWNDIFKS</sequence>
<organism evidence="4 5">
    <name type="scientific">Equus caballus</name>
    <name type="common">Horse</name>
    <dbReference type="NCBI Taxonomy" id="9796"/>
    <lineage>
        <taxon>Eukaryota</taxon>
        <taxon>Metazoa</taxon>
        <taxon>Chordata</taxon>
        <taxon>Craniata</taxon>
        <taxon>Vertebrata</taxon>
        <taxon>Euteleostomi</taxon>
        <taxon>Mammalia</taxon>
        <taxon>Eutheria</taxon>
        <taxon>Laurasiatheria</taxon>
        <taxon>Perissodactyla</taxon>
        <taxon>Equidae</taxon>
        <taxon>Equus</taxon>
    </lineage>
</organism>
<protein>
    <recommendedName>
        <fullName evidence="6">L1 transposable element RRM domain-containing protein</fullName>
    </recommendedName>
</protein>
<evidence type="ECO:0000256" key="1">
    <source>
        <dbReference type="ARBA" id="ARBA00061640"/>
    </source>
</evidence>
<evidence type="ECO:0008006" key="6">
    <source>
        <dbReference type="Google" id="ProtNLM"/>
    </source>
</evidence>
<dbReference type="PANTHER" id="PTHR11505">
    <property type="entry name" value="L1 TRANSPOSABLE ELEMENT-RELATED"/>
    <property type="match status" value="1"/>
</dbReference>
<dbReference type="GO" id="GO:0003727">
    <property type="term" value="F:single-stranded RNA binding"/>
    <property type="evidence" value="ECO:0000318"/>
    <property type="project" value="GO_Central"/>
</dbReference>
<dbReference type="GO" id="GO:0032197">
    <property type="term" value="P:retrotransposition"/>
    <property type="evidence" value="ECO:0000318"/>
    <property type="project" value="GO_Central"/>
</dbReference>
<dbReference type="GO" id="GO:1990904">
    <property type="term" value="C:ribonucleoprotein complex"/>
    <property type="evidence" value="ECO:0000318"/>
    <property type="project" value="GO_Central"/>
</dbReference>
<feature type="domain" description="L1 transposable element RRM" evidence="2">
    <location>
        <begin position="64"/>
        <end position="158"/>
    </location>
</feature>
<reference evidence="4" key="2">
    <citation type="submission" date="2025-08" db="UniProtKB">
        <authorList>
            <consortium name="Ensembl"/>
        </authorList>
    </citation>
    <scope>IDENTIFICATION</scope>
    <source>
        <strain evidence="4">Thoroughbred</strain>
    </source>
</reference>
<dbReference type="Pfam" id="PF02994">
    <property type="entry name" value="Transposase_22"/>
    <property type="match status" value="1"/>
</dbReference>
<dbReference type="InterPro" id="IPR043636">
    <property type="entry name" value="L1_RRM_dom"/>
</dbReference>
<dbReference type="Proteomes" id="UP000002281">
    <property type="component" value="Chromosome 8"/>
</dbReference>
<dbReference type="InterPro" id="IPR035301">
    <property type="entry name" value="L1_trimer"/>
</dbReference>
<dbReference type="Ensembl" id="ENSECAT00000113499.1">
    <property type="protein sequence ID" value="ENSECAP00000066667.1"/>
    <property type="gene ID" value="ENSECAG00000058510.1"/>
</dbReference>
<keyword evidence="5" id="KW-1185">Reference proteome</keyword>
<name>A0A9L0RVF1_HORSE</name>